<sequence>MALGAGLRRLAESGDKLEKKFRRSRATPTTIEPFPFFALARELRDLVYAEIAADVLTHSSPDGGYNFAIENLVYPPVLRLSKQFASELQETINRRAASPPKLILTDHGIKTDFGVPEFPEFFLRHSAKVQQLDINLSCTVDWRHHDLRDHVNMVGTVMEMCGQASSVHIKLYMQRKAGQTSQDFHTILRSSRIDPKVQALRVSSNCVKSFGIYSCDRAIASYAGIEEAVGETTSLIKRWTEGTGWQMTP</sequence>
<dbReference type="RefSeq" id="XP_016761976.1">
    <property type="nucleotide sequence ID" value="XM_016901293.1"/>
</dbReference>
<accession>M3D6R6</accession>
<organism evidence="1 2">
    <name type="scientific">Sphaerulina musiva (strain SO2202)</name>
    <name type="common">Poplar stem canker fungus</name>
    <name type="synonym">Septoria musiva</name>
    <dbReference type="NCBI Taxonomy" id="692275"/>
    <lineage>
        <taxon>Eukaryota</taxon>
        <taxon>Fungi</taxon>
        <taxon>Dikarya</taxon>
        <taxon>Ascomycota</taxon>
        <taxon>Pezizomycotina</taxon>
        <taxon>Dothideomycetes</taxon>
        <taxon>Dothideomycetidae</taxon>
        <taxon>Mycosphaerellales</taxon>
        <taxon>Mycosphaerellaceae</taxon>
        <taxon>Sphaerulina</taxon>
    </lineage>
</organism>
<dbReference type="AlphaFoldDB" id="M3D6R6"/>
<name>M3D6R6_SPHMS</name>
<protein>
    <submittedName>
        <fullName evidence="1">Uncharacterized protein</fullName>
    </submittedName>
</protein>
<keyword evidence="2" id="KW-1185">Reference proteome</keyword>
<proteinExistence type="predicted"/>
<dbReference type="HOGENOM" id="CLU_1116344_0_0_1"/>
<dbReference type="EMBL" id="KB456263">
    <property type="protein sequence ID" value="EMF13855.1"/>
    <property type="molecule type" value="Genomic_DNA"/>
</dbReference>
<evidence type="ECO:0000313" key="1">
    <source>
        <dbReference type="EMBL" id="EMF13855.1"/>
    </source>
</evidence>
<evidence type="ECO:0000313" key="2">
    <source>
        <dbReference type="Proteomes" id="UP000016931"/>
    </source>
</evidence>
<gene>
    <name evidence="1" type="ORF">SEPMUDRAFT_116866</name>
</gene>
<dbReference type="Proteomes" id="UP000016931">
    <property type="component" value="Unassembled WGS sequence"/>
</dbReference>
<reference evidence="1 2" key="1">
    <citation type="journal article" date="2012" name="PLoS Pathog.">
        <title>Diverse lifestyles and strategies of plant pathogenesis encoded in the genomes of eighteen Dothideomycetes fungi.</title>
        <authorList>
            <person name="Ohm R.A."/>
            <person name="Feau N."/>
            <person name="Henrissat B."/>
            <person name="Schoch C.L."/>
            <person name="Horwitz B.A."/>
            <person name="Barry K.W."/>
            <person name="Condon B.J."/>
            <person name="Copeland A.C."/>
            <person name="Dhillon B."/>
            <person name="Glaser F."/>
            <person name="Hesse C.N."/>
            <person name="Kosti I."/>
            <person name="LaButti K."/>
            <person name="Lindquist E.A."/>
            <person name="Lucas S."/>
            <person name="Salamov A.A."/>
            <person name="Bradshaw R.E."/>
            <person name="Ciuffetti L."/>
            <person name="Hamelin R.C."/>
            <person name="Kema G.H.J."/>
            <person name="Lawrence C."/>
            <person name="Scott J.A."/>
            <person name="Spatafora J.W."/>
            <person name="Turgeon B.G."/>
            <person name="de Wit P.J.G.M."/>
            <person name="Zhong S."/>
            <person name="Goodwin S.B."/>
            <person name="Grigoriev I.V."/>
        </authorList>
    </citation>
    <scope>NUCLEOTIDE SEQUENCE [LARGE SCALE GENOMIC DNA]</scope>
    <source>
        <strain evidence="1 2">SO2202</strain>
    </source>
</reference>
<dbReference type="GeneID" id="27898430"/>